<dbReference type="GeneID" id="113461585"/>
<dbReference type="SUPFAM" id="SSF47807">
    <property type="entry name" value="5' to 3' exonuclease, C-terminal subdomain"/>
    <property type="match status" value="1"/>
</dbReference>
<dbReference type="OrthoDB" id="764703at2759"/>
<dbReference type="AlphaFoldDB" id="A0A8B8ZHA0"/>
<dbReference type="KEGG" id="pda:113461585"/>
<feature type="compositionally biased region" description="Basic residues" evidence="1">
    <location>
        <begin position="132"/>
        <end position="141"/>
    </location>
</feature>
<dbReference type="RefSeq" id="XP_038970808.1">
    <property type="nucleotide sequence ID" value="XM_039114880.1"/>
</dbReference>
<reference evidence="2" key="1">
    <citation type="journal article" date="2019" name="Nat. Commun.">
        <title>Genome-wide association mapping of date palm fruit traits.</title>
        <authorList>
            <person name="Hazzouri K.M."/>
            <person name="Gros-Balthazard M."/>
            <person name="Flowers J.M."/>
            <person name="Copetti D."/>
            <person name="Lemansour A."/>
            <person name="Lebrun M."/>
            <person name="Masmoudi K."/>
            <person name="Ferrand S."/>
            <person name="Dhar M.I."/>
            <person name="Fresquez Z.A."/>
            <person name="Rosas U."/>
            <person name="Zhang J."/>
            <person name="Talag J."/>
            <person name="Lee S."/>
            <person name="Kudrna D."/>
            <person name="Powell R.F."/>
            <person name="Leitch I.J."/>
            <person name="Krueger R.R."/>
            <person name="Wing R.A."/>
            <person name="Amiri K.M.A."/>
            <person name="Purugganan M.D."/>
        </authorList>
    </citation>
    <scope>NUCLEOTIDE SEQUENCE [LARGE SCALE GENOMIC DNA]</scope>
    <source>
        <strain evidence="2">cv. Khalas</strain>
    </source>
</reference>
<keyword evidence="2" id="KW-1185">Reference proteome</keyword>
<protein>
    <submittedName>
        <fullName evidence="3">Flap endonuclease 1-A-like</fullName>
    </submittedName>
</protein>
<dbReference type="Proteomes" id="UP000228380">
    <property type="component" value="Chromosome 1"/>
</dbReference>
<evidence type="ECO:0000313" key="3">
    <source>
        <dbReference type="RefSeq" id="XP_038970808.1"/>
    </source>
</evidence>
<sequence>MVISEENDPPWVFLAAYASKDYRERKVLWDEATSLIPQGYPVMVVGEFNCIDGSDERRGRKPSSTKGLVDFLVKDNGFNHDRVIKAIEKIKAAKNKSSQGRLESFFKPVVSASMSLKRKETAEKVAKEARNKKSKTRGGKK</sequence>
<feature type="region of interest" description="Disordered" evidence="1">
    <location>
        <begin position="114"/>
        <end position="141"/>
    </location>
</feature>
<feature type="compositionally biased region" description="Basic and acidic residues" evidence="1">
    <location>
        <begin position="117"/>
        <end position="131"/>
    </location>
</feature>
<accession>A0A8B8ZHA0</accession>
<proteinExistence type="predicted"/>
<gene>
    <name evidence="3" type="primary">LOC113461585</name>
</gene>
<evidence type="ECO:0000256" key="1">
    <source>
        <dbReference type="SAM" id="MobiDB-lite"/>
    </source>
</evidence>
<dbReference type="InterPro" id="IPR036279">
    <property type="entry name" value="5-3_exonuclease_C_sf"/>
</dbReference>
<reference evidence="3" key="2">
    <citation type="submission" date="2025-08" db="UniProtKB">
        <authorList>
            <consortium name="RefSeq"/>
        </authorList>
    </citation>
    <scope>IDENTIFICATION</scope>
    <source>
        <tissue evidence="3">Young leaves</tissue>
    </source>
</reference>
<name>A0A8B8ZHA0_PHODC</name>
<organism evidence="2 3">
    <name type="scientific">Phoenix dactylifera</name>
    <name type="common">Date palm</name>
    <dbReference type="NCBI Taxonomy" id="42345"/>
    <lineage>
        <taxon>Eukaryota</taxon>
        <taxon>Viridiplantae</taxon>
        <taxon>Streptophyta</taxon>
        <taxon>Embryophyta</taxon>
        <taxon>Tracheophyta</taxon>
        <taxon>Spermatophyta</taxon>
        <taxon>Magnoliopsida</taxon>
        <taxon>Liliopsida</taxon>
        <taxon>Arecaceae</taxon>
        <taxon>Coryphoideae</taxon>
        <taxon>Phoeniceae</taxon>
        <taxon>Phoenix</taxon>
    </lineage>
</organism>
<evidence type="ECO:0000313" key="2">
    <source>
        <dbReference type="Proteomes" id="UP000228380"/>
    </source>
</evidence>